<dbReference type="Pfam" id="PF03370">
    <property type="entry name" value="CBM_21"/>
    <property type="match status" value="1"/>
</dbReference>
<feature type="region of interest" description="Disordered" evidence="1">
    <location>
        <begin position="1"/>
        <end position="33"/>
    </location>
</feature>
<dbReference type="Proteomes" id="UP001187315">
    <property type="component" value="Unassembled WGS sequence"/>
</dbReference>
<dbReference type="InterPro" id="IPR005036">
    <property type="entry name" value="CBM21_dom"/>
</dbReference>
<dbReference type="EMBL" id="JAVHJS010000006">
    <property type="protein sequence ID" value="KAK2854542.1"/>
    <property type="molecule type" value="Genomic_DNA"/>
</dbReference>
<evidence type="ECO:0000313" key="3">
    <source>
        <dbReference type="EMBL" id="KAK2854542.1"/>
    </source>
</evidence>
<dbReference type="GO" id="GO:0008157">
    <property type="term" value="F:protein phosphatase 1 binding"/>
    <property type="evidence" value="ECO:0007669"/>
    <property type="project" value="TreeGrafter"/>
</dbReference>
<sequence>MISPGDMSHSVLPLELQNGHGVDSDPDDSDPEDIYLRDRRRAKSLPAYPEQANLFSRLSQCCRKRVKFADALGLNLASVRHFSITEDPHVPSEVFAALRALPVQHEREQCGDLRAGFPSARDTAVEMRLAPAYEMRLASEVTEARANRCGVALERASVSGWAVRGVILANVLDNSEADVGVRYTFNNWASFADAHALPVSGECVRECQRFSFTVHTPPFLDPDASVYFAVYMRTDRGEFWDNNDGQNFCVQCGRML</sequence>
<evidence type="ECO:0000313" key="4">
    <source>
        <dbReference type="Proteomes" id="UP001187315"/>
    </source>
</evidence>
<keyword evidence="4" id="KW-1185">Reference proteome</keyword>
<accession>A0AA88N9C1</accession>
<protein>
    <recommendedName>
        <fullName evidence="2">CBM21 domain-containing protein</fullName>
    </recommendedName>
</protein>
<dbReference type="PANTHER" id="PTHR12307">
    <property type="entry name" value="PROTEIN PHOSPHATASE 1 REGULATORY SUBUNIT"/>
    <property type="match status" value="1"/>
</dbReference>
<dbReference type="InterPro" id="IPR050782">
    <property type="entry name" value="PP1_regulatory_subunit_3"/>
</dbReference>
<reference evidence="3" key="1">
    <citation type="submission" date="2023-08" db="EMBL/GenBank/DDBJ databases">
        <title>Pelteobagrus vachellii genome.</title>
        <authorList>
            <person name="Liu H."/>
        </authorList>
    </citation>
    <scope>NUCLEOTIDE SEQUENCE</scope>
    <source>
        <strain evidence="3">PRFRI_2022a</strain>
        <tissue evidence="3">Muscle</tissue>
    </source>
</reference>
<dbReference type="PANTHER" id="PTHR12307:SF7">
    <property type="entry name" value="PROTEIN PHOSPHATASE 1 REGULATORY SUBUNIT 3G"/>
    <property type="match status" value="1"/>
</dbReference>
<feature type="compositionally biased region" description="Acidic residues" evidence="1">
    <location>
        <begin position="24"/>
        <end position="33"/>
    </location>
</feature>
<dbReference type="GO" id="GO:2001069">
    <property type="term" value="F:glycogen binding"/>
    <property type="evidence" value="ECO:0007669"/>
    <property type="project" value="TreeGrafter"/>
</dbReference>
<dbReference type="Gene3D" id="2.60.40.2440">
    <property type="entry name" value="Carbohydrate binding type-21 domain"/>
    <property type="match status" value="1"/>
</dbReference>
<dbReference type="InterPro" id="IPR038175">
    <property type="entry name" value="CBM21_dom_sf"/>
</dbReference>
<proteinExistence type="predicted"/>
<evidence type="ECO:0000259" key="2">
    <source>
        <dbReference type="Pfam" id="PF03370"/>
    </source>
</evidence>
<dbReference type="GO" id="GO:0000164">
    <property type="term" value="C:protein phosphatase type 1 complex"/>
    <property type="evidence" value="ECO:0007669"/>
    <property type="project" value="TreeGrafter"/>
</dbReference>
<comment type="caution">
    <text evidence="3">The sequence shown here is derived from an EMBL/GenBank/DDBJ whole genome shotgun (WGS) entry which is preliminary data.</text>
</comment>
<feature type="domain" description="CBM21" evidence="2">
    <location>
        <begin position="150"/>
        <end position="250"/>
    </location>
</feature>
<name>A0AA88N9C1_TACVA</name>
<evidence type="ECO:0000256" key="1">
    <source>
        <dbReference type="SAM" id="MobiDB-lite"/>
    </source>
</evidence>
<dbReference type="AlphaFoldDB" id="A0AA88N9C1"/>
<organism evidence="3 4">
    <name type="scientific">Tachysurus vachellii</name>
    <name type="common">Darkbarbel catfish</name>
    <name type="synonym">Pelteobagrus vachellii</name>
    <dbReference type="NCBI Taxonomy" id="175792"/>
    <lineage>
        <taxon>Eukaryota</taxon>
        <taxon>Metazoa</taxon>
        <taxon>Chordata</taxon>
        <taxon>Craniata</taxon>
        <taxon>Vertebrata</taxon>
        <taxon>Euteleostomi</taxon>
        <taxon>Actinopterygii</taxon>
        <taxon>Neopterygii</taxon>
        <taxon>Teleostei</taxon>
        <taxon>Ostariophysi</taxon>
        <taxon>Siluriformes</taxon>
        <taxon>Bagridae</taxon>
        <taxon>Tachysurus</taxon>
    </lineage>
</organism>
<dbReference type="GO" id="GO:0005979">
    <property type="term" value="P:regulation of glycogen biosynthetic process"/>
    <property type="evidence" value="ECO:0007669"/>
    <property type="project" value="TreeGrafter"/>
</dbReference>
<gene>
    <name evidence="3" type="ORF">Q7C36_006411</name>
</gene>